<dbReference type="Proteomes" id="UP000053257">
    <property type="component" value="Unassembled WGS sequence"/>
</dbReference>
<dbReference type="GO" id="GO:0005634">
    <property type="term" value="C:nucleus"/>
    <property type="evidence" value="ECO:0007669"/>
    <property type="project" value="TreeGrafter"/>
</dbReference>
<gene>
    <name evidence="1" type="ORF">PHLGIDRAFT_372535</name>
</gene>
<evidence type="ECO:0000313" key="2">
    <source>
        <dbReference type="Proteomes" id="UP000053257"/>
    </source>
</evidence>
<sequence>MLARCSAAFRSAGPPPASRRSLALWSLEPEKPVIANLRVKRGRPRIYDGRAQPVHPDNTPLVRLLQKSDPIEGTSMAQHTYAINTVACYPKPITSMDDVKQLRVGDTYKTQIALYVRERTQRELDPVTAFRNSAKLSAKTRSLQETLAKLPYISVPLSKKLTAAGCQSLDDLAKDSAVRERLTVQPRKMVPWVDHILQPVTREEAQRFEDLLNEYLQPSGWLVHMTGEW</sequence>
<dbReference type="AlphaFoldDB" id="A0A0C3S0T7"/>
<dbReference type="PANTHER" id="PTHR11276:SF28">
    <property type="entry name" value="DNA POLYMERASE LAMBDA"/>
    <property type="match status" value="1"/>
</dbReference>
<proteinExistence type="predicted"/>
<dbReference type="InterPro" id="IPR022312">
    <property type="entry name" value="DNA_pol_X"/>
</dbReference>
<accession>A0A0C3S0T7</accession>
<keyword evidence="2" id="KW-1185">Reference proteome</keyword>
<dbReference type="PANTHER" id="PTHR11276">
    <property type="entry name" value="DNA POLYMERASE TYPE-X FAMILY MEMBER"/>
    <property type="match status" value="1"/>
</dbReference>
<evidence type="ECO:0000313" key="1">
    <source>
        <dbReference type="EMBL" id="KIP08586.1"/>
    </source>
</evidence>
<organism evidence="1 2">
    <name type="scientific">Phlebiopsis gigantea (strain 11061_1 CR5-6)</name>
    <name type="common">White-rot fungus</name>
    <name type="synonym">Peniophora gigantea</name>
    <dbReference type="NCBI Taxonomy" id="745531"/>
    <lineage>
        <taxon>Eukaryota</taxon>
        <taxon>Fungi</taxon>
        <taxon>Dikarya</taxon>
        <taxon>Basidiomycota</taxon>
        <taxon>Agaricomycotina</taxon>
        <taxon>Agaricomycetes</taxon>
        <taxon>Polyporales</taxon>
        <taxon>Phanerochaetaceae</taxon>
        <taxon>Phlebiopsis</taxon>
    </lineage>
</organism>
<name>A0A0C3S0T7_PHLG1</name>
<reference evidence="1 2" key="1">
    <citation type="journal article" date="2014" name="PLoS Genet.">
        <title>Analysis of the Phlebiopsis gigantea genome, transcriptome and secretome provides insight into its pioneer colonization strategies of wood.</title>
        <authorList>
            <person name="Hori C."/>
            <person name="Ishida T."/>
            <person name="Igarashi K."/>
            <person name="Samejima M."/>
            <person name="Suzuki H."/>
            <person name="Master E."/>
            <person name="Ferreira P."/>
            <person name="Ruiz-Duenas F.J."/>
            <person name="Held B."/>
            <person name="Canessa P."/>
            <person name="Larrondo L.F."/>
            <person name="Schmoll M."/>
            <person name="Druzhinina I.S."/>
            <person name="Kubicek C.P."/>
            <person name="Gaskell J.A."/>
            <person name="Kersten P."/>
            <person name="St John F."/>
            <person name="Glasner J."/>
            <person name="Sabat G."/>
            <person name="Splinter BonDurant S."/>
            <person name="Syed K."/>
            <person name="Yadav J."/>
            <person name="Mgbeahuruike A.C."/>
            <person name="Kovalchuk A."/>
            <person name="Asiegbu F.O."/>
            <person name="Lackner G."/>
            <person name="Hoffmeister D."/>
            <person name="Rencoret J."/>
            <person name="Gutierrez A."/>
            <person name="Sun H."/>
            <person name="Lindquist E."/>
            <person name="Barry K."/>
            <person name="Riley R."/>
            <person name="Grigoriev I.V."/>
            <person name="Henrissat B."/>
            <person name="Kues U."/>
            <person name="Berka R.M."/>
            <person name="Martinez A.T."/>
            <person name="Covert S.F."/>
            <person name="Blanchette R.A."/>
            <person name="Cullen D."/>
        </authorList>
    </citation>
    <scope>NUCLEOTIDE SEQUENCE [LARGE SCALE GENOMIC DNA]</scope>
    <source>
        <strain evidence="1 2">11061_1 CR5-6</strain>
    </source>
</reference>
<dbReference type="GO" id="GO:0006303">
    <property type="term" value="P:double-strand break repair via nonhomologous end joining"/>
    <property type="evidence" value="ECO:0007669"/>
    <property type="project" value="TreeGrafter"/>
</dbReference>
<dbReference type="EMBL" id="KN840477">
    <property type="protein sequence ID" value="KIP08586.1"/>
    <property type="molecule type" value="Genomic_DNA"/>
</dbReference>
<dbReference type="GO" id="GO:0003887">
    <property type="term" value="F:DNA-directed DNA polymerase activity"/>
    <property type="evidence" value="ECO:0007669"/>
    <property type="project" value="InterPro"/>
</dbReference>
<dbReference type="GO" id="GO:0003677">
    <property type="term" value="F:DNA binding"/>
    <property type="evidence" value="ECO:0007669"/>
    <property type="project" value="InterPro"/>
</dbReference>
<dbReference type="HOGENOM" id="CLU_1210217_0_0_1"/>
<protein>
    <submittedName>
        <fullName evidence="1">Uncharacterized protein</fullName>
    </submittedName>
</protein>